<evidence type="ECO:0000256" key="1">
    <source>
        <dbReference type="ARBA" id="ARBA00003531"/>
    </source>
</evidence>
<evidence type="ECO:0000256" key="8">
    <source>
        <dbReference type="ARBA" id="ARBA00022840"/>
    </source>
</evidence>
<evidence type="ECO:0000256" key="9">
    <source>
        <dbReference type="ARBA" id="ARBA00030128"/>
    </source>
</evidence>
<dbReference type="FunFam" id="3.30.63.10:FF:000002">
    <property type="entry name" value="Guanylate kinase 1"/>
    <property type="match status" value="1"/>
</dbReference>
<dbReference type="InterPro" id="IPR008144">
    <property type="entry name" value="Guanylate_kin-like_dom"/>
</dbReference>
<keyword evidence="6 11" id="KW-0547">Nucleotide-binding</keyword>
<comment type="catalytic activity">
    <reaction evidence="10 11">
        <text>GMP + ATP = GDP + ADP</text>
        <dbReference type="Rhea" id="RHEA:20780"/>
        <dbReference type="ChEBI" id="CHEBI:30616"/>
        <dbReference type="ChEBI" id="CHEBI:58115"/>
        <dbReference type="ChEBI" id="CHEBI:58189"/>
        <dbReference type="ChEBI" id="CHEBI:456216"/>
        <dbReference type="EC" id="2.7.4.8"/>
    </reaction>
</comment>
<dbReference type="GO" id="GO:0005829">
    <property type="term" value="C:cytosol"/>
    <property type="evidence" value="ECO:0007669"/>
    <property type="project" value="TreeGrafter"/>
</dbReference>
<comment type="similarity">
    <text evidence="2 11">Belongs to the guanylate kinase family.</text>
</comment>
<dbReference type="RefSeq" id="WP_072901153.1">
    <property type="nucleotide sequence ID" value="NZ_FRAD01000003.1"/>
</dbReference>
<dbReference type="PROSITE" id="PS50052">
    <property type="entry name" value="GUANYLATE_KINASE_2"/>
    <property type="match status" value="1"/>
</dbReference>
<dbReference type="CDD" id="cd00071">
    <property type="entry name" value="GMPK"/>
    <property type="match status" value="1"/>
</dbReference>
<keyword evidence="5 11" id="KW-0808">Transferase</keyword>
<evidence type="ECO:0000313" key="13">
    <source>
        <dbReference type="EMBL" id="SHJ43854.1"/>
    </source>
</evidence>
<dbReference type="GO" id="GO:0004385">
    <property type="term" value="F:GMP kinase activity"/>
    <property type="evidence" value="ECO:0007669"/>
    <property type="project" value="UniProtKB-UniRule"/>
</dbReference>
<dbReference type="Gene3D" id="3.40.50.300">
    <property type="entry name" value="P-loop containing nucleotide triphosphate hydrolases"/>
    <property type="match status" value="1"/>
</dbReference>
<evidence type="ECO:0000256" key="5">
    <source>
        <dbReference type="ARBA" id="ARBA00022679"/>
    </source>
</evidence>
<dbReference type="GO" id="GO:0005524">
    <property type="term" value="F:ATP binding"/>
    <property type="evidence" value="ECO:0007669"/>
    <property type="project" value="UniProtKB-UniRule"/>
</dbReference>
<evidence type="ECO:0000256" key="10">
    <source>
        <dbReference type="ARBA" id="ARBA00048594"/>
    </source>
</evidence>
<feature type="binding site" evidence="11">
    <location>
        <begin position="12"/>
        <end position="19"/>
    </location>
    <ligand>
        <name>ATP</name>
        <dbReference type="ChEBI" id="CHEBI:30616"/>
    </ligand>
</feature>
<dbReference type="Gene3D" id="3.30.63.10">
    <property type="entry name" value="Guanylate Kinase phosphate binding domain"/>
    <property type="match status" value="1"/>
</dbReference>
<comment type="function">
    <text evidence="1 11">Essential for recycling GMP and indirectly, cGMP.</text>
</comment>
<protein>
    <recommendedName>
        <fullName evidence="4 11">Guanylate kinase</fullName>
        <ecNumber evidence="3 11">2.7.4.8</ecNumber>
    </recommendedName>
    <alternativeName>
        <fullName evidence="9 11">GMP kinase</fullName>
    </alternativeName>
</protein>
<dbReference type="AlphaFoldDB" id="A0A1M6JB04"/>
<dbReference type="STRING" id="1121331.SAMN02745248_00116"/>
<comment type="subcellular location">
    <subcellularLocation>
        <location evidence="11">Cytoplasm</location>
    </subcellularLocation>
</comment>
<dbReference type="PANTHER" id="PTHR23117">
    <property type="entry name" value="GUANYLATE KINASE-RELATED"/>
    <property type="match status" value="1"/>
</dbReference>
<accession>A0A1M6JB04</accession>
<dbReference type="HAMAP" id="MF_00328">
    <property type="entry name" value="Guanylate_kinase"/>
    <property type="match status" value="1"/>
</dbReference>
<keyword evidence="11" id="KW-0963">Cytoplasm</keyword>
<evidence type="ECO:0000256" key="3">
    <source>
        <dbReference type="ARBA" id="ARBA00012961"/>
    </source>
</evidence>
<evidence type="ECO:0000256" key="4">
    <source>
        <dbReference type="ARBA" id="ARBA00016296"/>
    </source>
</evidence>
<sequence length="202" mass="23006">MKNKGLLVILSGPSGSGKGTICKELLKRDDFTLSISATTRNPRNGEINGKSYYFLSREEFMDRIYENEFLEYAEVYGNYYGTPKKMVMDTLNSGMNVLLEIDIQGALNVKDIYKEAVMIFIAPPSMEELKNRIVGRNSETEESLNIRFQSAYEELKYVPQYDYLVKNNNLEDAVADVGAILRAENLRVSMQENFYEELTGGI</sequence>
<dbReference type="NCBIfam" id="TIGR03263">
    <property type="entry name" value="guanyl_kin"/>
    <property type="match status" value="1"/>
</dbReference>
<organism evidence="13 14">
    <name type="scientific">Hathewaya proteolytica DSM 3090</name>
    <dbReference type="NCBI Taxonomy" id="1121331"/>
    <lineage>
        <taxon>Bacteria</taxon>
        <taxon>Bacillati</taxon>
        <taxon>Bacillota</taxon>
        <taxon>Clostridia</taxon>
        <taxon>Eubacteriales</taxon>
        <taxon>Clostridiaceae</taxon>
        <taxon>Hathewaya</taxon>
    </lineage>
</organism>
<evidence type="ECO:0000259" key="12">
    <source>
        <dbReference type="PROSITE" id="PS50052"/>
    </source>
</evidence>
<dbReference type="SMART" id="SM00072">
    <property type="entry name" value="GuKc"/>
    <property type="match status" value="1"/>
</dbReference>
<dbReference type="InterPro" id="IPR020590">
    <property type="entry name" value="Guanylate_kinase_CS"/>
</dbReference>
<keyword evidence="14" id="KW-1185">Reference proteome</keyword>
<dbReference type="InterPro" id="IPR017665">
    <property type="entry name" value="Guanylate_kinase"/>
</dbReference>
<dbReference type="SUPFAM" id="SSF52540">
    <property type="entry name" value="P-loop containing nucleoside triphosphate hydrolases"/>
    <property type="match status" value="1"/>
</dbReference>
<evidence type="ECO:0000256" key="7">
    <source>
        <dbReference type="ARBA" id="ARBA00022777"/>
    </source>
</evidence>
<reference evidence="13 14" key="1">
    <citation type="submission" date="2016-11" db="EMBL/GenBank/DDBJ databases">
        <authorList>
            <person name="Jaros S."/>
            <person name="Januszkiewicz K."/>
            <person name="Wedrychowicz H."/>
        </authorList>
    </citation>
    <scope>NUCLEOTIDE SEQUENCE [LARGE SCALE GENOMIC DNA]</scope>
    <source>
        <strain evidence="13 14">DSM 3090</strain>
    </source>
</reference>
<proteinExistence type="inferred from homology"/>
<evidence type="ECO:0000256" key="6">
    <source>
        <dbReference type="ARBA" id="ARBA00022741"/>
    </source>
</evidence>
<dbReference type="PANTHER" id="PTHR23117:SF13">
    <property type="entry name" value="GUANYLATE KINASE"/>
    <property type="match status" value="1"/>
</dbReference>
<keyword evidence="8 11" id="KW-0067">ATP-binding</keyword>
<name>A0A1M6JB04_9CLOT</name>
<dbReference type="EMBL" id="FRAD01000003">
    <property type="protein sequence ID" value="SHJ43854.1"/>
    <property type="molecule type" value="Genomic_DNA"/>
</dbReference>
<dbReference type="Pfam" id="PF00625">
    <property type="entry name" value="Guanylate_kin"/>
    <property type="match status" value="1"/>
</dbReference>
<dbReference type="EC" id="2.7.4.8" evidence="3 11"/>
<dbReference type="InterPro" id="IPR008145">
    <property type="entry name" value="GK/Ca_channel_bsu"/>
</dbReference>
<evidence type="ECO:0000313" key="14">
    <source>
        <dbReference type="Proteomes" id="UP000183952"/>
    </source>
</evidence>
<dbReference type="PROSITE" id="PS00856">
    <property type="entry name" value="GUANYLATE_KINASE_1"/>
    <property type="match status" value="1"/>
</dbReference>
<dbReference type="Proteomes" id="UP000183952">
    <property type="component" value="Unassembled WGS sequence"/>
</dbReference>
<dbReference type="InterPro" id="IPR027417">
    <property type="entry name" value="P-loop_NTPase"/>
</dbReference>
<keyword evidence="7 11" id="KW-0418">Kinase</keyword>
<feature type="domain" description="Guanylate kinase-like" evidence="12">
    <location>
        <begin position="5"/>
        <end position="182"/>
    </location>
</feature>
<dbReference type="OrthoDB" id="9808150at2"/>
<evidence type="ECO:0000256" key="2">
    <source>
        <dbReference type="ARBA" id="ARBA00005790"/>
    </source>
</evidence>
<gene>
    <name evidence="11" type="primary">gmk</name>
    <name evidence="13" type="ORF">SAMN02745248_00116</name>
</gene>
<evidence type="ECO:0000256" key="11">
    <source>
        <dbReference type="HAMAP-Rule" id="MF_00328"/>
    </source>
</evidence>